<reference evidence="1" key="1">
    <citation type="submission" date="2014-11" db="EMBL/GenBank/DDBJ databases">
        <authorList>
            <person name="Amaro Gonzalez C."/>
        </authorList>
    </citation>
    <scope>NUCLEOTIDE SEQUENCE</scope>
</reference>
<sequence>MFFACRMITKYERTIFLLLNEFTPKKGFLSRLQCPHCTGC</sequence>
<dbReference type="EMBL" id="GBXM01043886">
    <property type="protein sequence ID" value="JAH64691.1"/>
    <property type="molecule type" value="Transcribed_RNA"/>
</dbReference>
<organism evidence="1">
    <name type="scientific">Anguilla anguilla</name>
    <name type="common">European freshwater eel</name>
    <name type="synonym">Muraena anguilla</name>
    <dbReference type="NCBI Taxonomy" id="7936"/>
    <lineage>
        <taxon>Eukaryota</taxon>
        <taxon>Metazoa</taxon>
        <taxon>Chordata</taxon>
        <taxon>Craniata</taxon>
        <taxon>Vertebrata</taxon>
        <taxon>Euteleostomi</taxon>
        <taxon>Actinopterygii</taxon>
        <taxon>Neopterygii</taxon>
        <taxon>Teleostei</taxon>
        <taxon>Anguilliformes</taxon>
        <taxon>Anguillidae</taxon>
        <taxon>Anguilla</taxon>
    </lineage>
</organism>
<dbReference type="AlphaFoldDB" id="A0A0E9UFV5"/>
<name>A0A0E9UFV5_ANGAN</name>
<proteinExistence type="predicted"/>
<accession>A0A0E9UFV5</accession>
<evidence type="ECO:0000313" key="1">
    <source>
        <dbReference type="EMBL" id="JAH64691.1"/>
    </source>
</evidence>
<reference evidence="1" key="2">
    <citation type="journal article" date="2015" name="Fish Shellfish Immunol.">
        <title>Early steps in the European eel (Anguilla anguilla)-Vibrio vulnificus interaction in the gills: Role of the RtxA13 toxin.</title>
        <authorList>
            <person name="Callol A."/>
            <person name="Pajuelo D."/>
            <person name="Ebbesson L."/>
            <person name="Teles M."/>
            <person name="MacKenzie S."/>
            <person name="Amaro C."/>
        </authorList>
    </citation>
    <scope>NUCLEOTIDE SEQUENCE</scope>
</reference>
<protein>
    <submittedName>
        <fullName evidence="1">Uncharacterized protein</fullName>
    </submittedName>
</protein>